<dbReference type="RefSeq" id="WP_125847687.1">
    <property type="nucleotide sequence ID" value="NZ_JACHXH010000018.1"/>
</dbReference>
<dbReference type="GO" id="GO:0016691">
    <property type="term" value="F:chloride peroxidase activity"/>
    <property type="evidence" value="ECO:0007669"/>
    <property type="project" value="UniProtKB-EC"/>
</dbReference>
<dbReference type="InterPro" id="IPR029058">
    <property type="entry name" value="AB_hydrolase_fold"/>
</dbReference>
<evidence type="ECO:0000313" key="6">
    <source>
        <dbReference type="Proteomes" id="UP000518315"/>
    </source>
</evidence>
<reference evidence="3 6" key="2">
    <citation type="submission" date="2020-08" db="EMBL/GenBank/DDBJ databases">
        <title>Genomic Encyclopedia of Type Strains, Phase III (KMG-III): the genomes of soil and plant-associated and newly described type strains.</title>
        <authorList>
            <person name="Whitman W."/>
        </authorList>
    </citation>
    <scope>NUCLEOTIDE SEQUENCE [LARGE SCALE GENOMIC DNA]</scope>
    <source>
        <strain evidence="3 6">CECT 4113</strain>
    </source>
</reference>
<dbReference type="Proteomes" id="UP000518315">
    <property type="component" value="Unassembled WGS sequence"/>
</dbReference>
<comment type="caution">
    <text evidence="4">The sequence shown here is derived from an EMBL/GenBank/DDBJ whole genome shotgun (WGS) entry which is preliminary data.</text>
</comment>
<proteinExistence type="inferred from homology"/>
<dbReference type="SUPFAM" id="SSF53474">
    <property type="entry name" value="alpha/beta-Hydrolases"/>
    <property type="match status" value="1"/>
</dbReference>
<feature type="domain" description="AB hydrolase-1" evidence="2">
    <location>
        <begin position="74"/>
        <end position="310"/>
    </location>
</feature>
<keyword evidence="3" id="KW-0560">Oxidoreductase</keyword>
<dbReference type="EC" id="1.11.1.10" evidence="3"/>
<comment type="similarity">
    <text evidence="1">Belongs to the AB hydrolase superfamily. Bacterial non-heme haloperoxidase / perhydrolase family.</text>
</comment>
<dbReference type="EMBL" id="RJJT01000017">
    <property type="protein sequence ID" value="RSB66806.1"/>
    <property type="molecule type" value="Genomic_DNA"/>
</dbReference>
<dbReference type="PANTHER" id="PTHR43433:SF3">
    <property type="entry name" value="NON-HEME CHLOROPEROXIDASE"/>
    <property type="match status" value="1"/>
</dbReference>
<sequence>MSAISTPDSASRRSLLKGVAVAGVGLAAAGAAATVADAADAKTPAPARAGKTTGDRLVTKDGTSLYFKDWGTGPAVVFSHGYPLSSDAWEDQMFFLLQNGYRVIAHDRRGFGRSSQPSSGYDYDTFADDLAQLVEALDLREATFAGHSMGGGEVARYIARHGQSRVAKVAFVSSVTPFLLKTATNPHGAPKELFDTFRAAVQANRSQWNLDVTMPYYSFNRPGAHISEGLRESYWRQGQATGFLAAYHALGAFSETDFRDDLKKITVPALVIHGSDDQIVPLEISAKLTAGLLPHAKLIVYEGGSHGLLHVDKDRLNADLLAFLRH</sequence>
<dbReference type="PANTHER" id="PTHR43433">
    <property type="entry name" value="HYDROLASE, ALPHA/BETA FOLD FAMILY PROTEIN"/>
    <property type="match status" value="1"/>
</dbReference>
<organism evidence="4 5">
    <name type="scientific">Rhizobium pisi</name>
    <dbReference type="NCBI Taxonomy" id="574561"/>
    <lineage>
        <taxon>Bacteria</taxon>
        <taxon>Pseudomonadati</taxon>
        <taxon>Pseudomonadota</taxon>
        <taxon>Alphaproteobacteria</taxon>
        <taxon>Hyphomicrobiales</taxon>
        <taxon>Rhizobiaceae</taxon>
        <taxon>Rhizobium/Agrobacterium group</taxon>
        <taxon>Rhizobium</taxon>
    </lineage>
</organism>
<dbReference type="EMBL" id="JACHXH010000018">
    <property type="protein sequence ID" value="MBB3136981.1"/>
    <property type="molecule type" value="Genomic_DNA"/>
</dbReference>
<reference evidence="4 5" key="1">
    <citation type="submission" date="2018-11" db="EMBL/GenBank/DDBJ databases">
        <authorList>
            <person name="Huo Y."/>
        </authorList>
    </citation>
    <scope>NUCLEOTIDE SEQUENCE [LARGE SCALE GENOMIC DNA]</scope>
    <source>
        <strain evidence="4 5">DSM 30132</strain>
    </source>
</reference>
<evidence type="ECO:0000313" key="5">
    <source>
        <dbReference type="Proteomes" id="UP000277279"/>
    </source>
</evidence>
<dbReference type="PROSITE" id="PS51318">
    <property type="entry name" value="TAT"/>
    <property type="match status" value="1"/>
</dbReference>
<name>A0A3R9C1Z9_9HYPH</name>
<protein>
    <submittedName>
        <fullName evidence="4">Alpha/beta hydrolase</fullName>
    </submittedName>
    <submittedName>
        <fullName evidence="3">Non-heme chloroperoxidase</fullName>
        <ecNumber evidence="3">1.11.1.10</ecNumber>
    </submittedName>
</protein>
<keyword evidence="6" id="KW-1185">Reference proteome</keyword>
<dbReference type="InterPro" id="IPR006311">
    <property type="entry name" value="TAT_signal"/>
</dbReference>
<dbReference type="PRINTS" id="PR00111">
    <property type="entry name" value="ABHYDROLASE"/>
</dbReference>
<dbReference type="GO" id="GO:0016787">
    <property type="term" value="F:hydrolase activity"/>
    <property type="evidence" value="ECO:0007669"/>
    <property type="project" value="UniProtKB-KW"/>
</dbReference>
<dbReference type="Gene3D" id="3.40.50.1820">
    <property type="entry name" value="alpha/beta hydrolase"/>
    <property type="match status" value="1"/>
</dbReference>
<dbReference type="Proteomes" id="UP000277279">
    <property type="component" value="Unassembled WGS sequence"/>
</dbReference>
<evidence type="ECO:0000313" key="3">
    <source>
        <dbReference type="EMBL" id="MBB3136981.1"/>
    </source>
</evidence>
<dbReference type="FunFam" id="3.40.50.1820:FF:000205">
    <property type="entry name" value="Non-haem bromoperoxidase BPO-A2"/>
    <property type="match status" value="1"/>
</dbReference>
<dbReference type="Pfam" id="PF00561">
    <property type="entry name" value="Abhydrolase_1"/>
    <property type="match status" value="1"/>
</dbReference>
<evidence type="ECO:0000313" key="4">
    <source>
        <dbReference type="EMBL" id="RSB66806.1"/>
    </source>
</evidence>
<dbReference type="InterPro" id="IPR050471">
    <property type="entry name" value="AB_hydrolase"/>
</dbReference>
<keyword evidence="3" id="KW-0575">Peroxidase</keyword>
<dbReference type="OrthoDB" id="9779853at2"/>
<dbReference type="PRINTS" id="PR00412">
    <property type="entry name" value="EPOXHYDRLASE"/>
</dbReference>
<keyword evidence="4" id="KW-0378">Hydrolase</keyword>
<dbReference type="InterPro" id="IPR000639">
    <property type="entry name" value="Epox_hydrolase-like"/>
</dbReference>
<evidence type="ECO:0000259" key="2">
    <source>
        <dbReference type="Pfam" id="PF00561"/>
    </source>
</evidence>
<evidence type="ECO:0000256" key="1">
    <source>
        <dbReference type="ARBA" id="ARBA00038128"/>
    </source>
</evidence>
<dbReference type="InterPro" id="IPR000073">
    <property type="entry name" value="AB_hydrolase_1"/>
</dbReference>
<gene>
    <name evidence="4" type="ORF">EFD55_23040</name>
    <name evidence="3" type="ORF">FHS26_004739</name>
</gene>
<accession>A0A3R9C1Z9</accession>
<dbReference type="AlphaFoldDB" id="A0A3R9C1Z9"/>